<feature type="compositionally biased region" description="Acidic residues" evidence="1">
    <location>
        <begin position="1"/>
        <end position="10"/>
    </location>
</feature>
<gene>
    <name evidence="2" type="ORF">UFOPK3733_01778</name>
</gene>
<dbReference type="AlphaFoldDB" id="A0A6J7K3A1"/>
<organism evidence="2">
    <name type="scientific">freshwater metagenome</name>
    <dbReference type="NCBI Taxonomy" id="449393"/>
    <lineage>
        <taxon>unclassified sequences</taxon>
        <taxon>metagenomes</taxon>
        <taxon>ecological metagenomes</taxon>
    </lineage>
</organism>
<evidence type="ECO:0000313" key="2">
    <source>
        <dbReference type="EMBL" id="CAB4949419.1"/>
    </source>
</evidence>
<feature type="region of interest" description="Disordered" evidence="1">
    <location>
        <begin position="1"/>
        <end position="58"/>
    </location>
</feature>
<feature type="compositionally biased region" description="Basic and acidic residues" evidence="1">
    <location>
        <begin position="28"/>
        <end position="45"/>
    </location>
</feature>
<proteinExistence type="predicted"/>
<name>A0A6J7K3A1_9ZZZZ</name>
<reference evidence="2" key="1">
    <citation type="submission" date="2020-05" db="EMBL/GenBank/DDBJ databases">
        <authorList>
            <person name="Chiriac C."/>
            <person name="Salcher M."/>
            <person name="Ghai R."/>
            <person name="Kavagutti S V."/>
        </authorList>
    </citation>
    <scope>NUCLEOTIDE SEQUENCE</scope>
</reference>
<dbReference type="EMBL" id="CAFBNC010000114">
    <property type="protein sequence ID" value="CAB4949419.1"/>
    <property type="molecule type" value="Genomic_DNA"/>
</dbReference>
<sequence>MTADEAAELLEPERAHGGEHASLVGDGFGHDHIEGRETVRGDHEQTTVAGAVDVSHLA</sequence>
<protein>
    <submittedName>
        <fullName evidence="2">Unannotated protein</fullName>
    </submittedName>
</protein>
<evidence type="ECO:0000256" key="1">
    <source>
        <dbReference type="SAM" id="MobiDB-lite"/>
    </source>
</evidence>
<accession>A0A6J7K3A1</accession>